<dbReference type="AlphaFoldDB" id="A0A0K1QFB3"/>
<dbReference type="Proteomes" id="UP000064967">
    <property type="component" value="Chromosome"/>
</dbReference>
<proteinExistence type="predicted"/>
<sequence>MVDFEKGARGTPFAVLADERTLHTVTFEHFPSGRTRHVPVLRRRLGSARSR</sequence>
<evidence type="ECO:0000313" key="2">
    <source>
        <dbReference type="Proteomes" id="UP000064967"/>
    </source>
</evidence>
<keyword evidence="2" id="KW-1185">Reference proteome</keyword>
<name>A0A0K1QFB3_9BACT</name>
<organism evidence="1 2">
    <name type="scientific">Labilithrix luteola</name>
    <dbReference type="NCBI Taxonomy" id="1391654"/>
    <lineage>
        <taxon>Bacteria</taxon>
        <taxon>Pseudomonadati</taxon>
        <taxon>Myxococcota</taxon>
        <taxon>Polyangia</taxon>
        <taxon>Polyangiales</taxon>
        <taxon>Labilitrichaceae</taxon>
        <taxon>Labilithrix</taxon>
    </lineage>
</organism>
<evidence type="ECO:0000313" key="1">
    <source>
        <dbReference type="EMBL" id="AKV04413.1"/>
    </source>
</evidence>
<dbReference type="KEGG" id="llu:AKJ09_11076"/>
<protein>
    <submittedName>
        <fullName evidence="1">Uncharacterized protein</fullName>
    </submittedName>
</protein>
<gene>
    <name evidence="1" type="ORF">AKJ09_11076</name>
</gene>
<accession>A0A0K1QFB3</accession>
<reference evidence="1 2" key="1">
    <citation type="submission" date="2015-08" db="EMBL/GenBank/DDBJ databases">
        <authorList>
            <person name="Babu N.S."/>
            <person name="Beckwith C.J."/>
            <person name="Beseler K.G."/>
            <person name="Brison A."/>
            <person name="Carone J.V."/>
            <person name="Caskin T.P."/>
            <person name="Diamond M."/>
            <person name="Durham M.E."/>
            <person name="Foxe J.M."/>
            <person name="Go M."/>
            <person name="Henderson B.A."/>
            <person name="Jones I.B."/>
            <person name="McGettigan J.A."/>
            <person name="Micheletti S.J."/>
            <person name="Nasrallah M.E."/>
            <person name="Ortiz D."/>
            <person name="Piller C.R."/>
            <person name="Privatt S.R."/>
            <person name="Schneider S.L."/>
            <person name="Sharp S."/>
            <person name="Smith T.C."/>
            <person name="Stanton J.D."/>
            <person name="Ullery H.E."/>
            <person name="Wilson R.J."/>
            <person name="Serrano M.G."/>
            <person name="Buck G."/>
            <person name="Lee V."/>
            <person name="Wang Y."/>
            <person name="Carvalho R."/>
            <person name="Voegtly L."/>
            <person name="Shi R."/>
            <person name="Duckworth R."/>
            <person name="Johnson A."/>
            <person name="Loviza R."/>
            <person name="Walstead R."/>
            <person name="Shah Z."/>
            <person name="Kiflezghi M."/>
            <person name="Wade K."/>
            <person name="Ball S.L."/>
            <person name="Bradley K.W."/>
            <person name="Asai D.J."/>
            <person name="Bowman C.A."/>
            <person name="Russell D.A."/>
            <person name="Pope W.H."/>
            <person name="Jacobs-Sera D."/>
            <person name="Hendrix R.W."/>
            <person name="Hatfull G.F."/>
        </authorList>
    </citation>
    <scope>NUCLEOTIDE SEQUENCE [LARGE SCALE GENOMIC DNA]</scope>
    <source>
        <strain evidence="1 2">DSM 27648</strain>
    </source>
</reference>
<dbReference type="EMBL" id="CP012333">
    <property type="protein sequence ID" value="AKV04413.1"/>
    <property type="molecule type" value="Genomic_DNA"/>
</dbReference>